<gene>
    <name evidence="14" type="ORF">FD16_GL001998</name>
</gene>
<dbReference type="AlphaFoldDB" id="A0A0R1WAF1"/>
<organism evidence="14 15">
    <name type="scientific">Paucilactobacillus suebicus DSM 5007 = KCTC 3549</name>
    <dbReference type="NCBI Taxonomy" id="1423807"/>
    <lineage>
        <taxon>Bacteria</taxon>
        <taxon>Bacillati</taxon>
        <taxon>Bacillota</taxon>
        <taxon>Bacilli</taxon>
        <taxon>Lactobacillales</taxon>
        <taxon>Lactobacillaceae</taxon>
        <taxon>Paucilactobacillus</taxon>
    </lineage>
</organism>
<dbReference type="GO" id="GO:0051287">
    <property type="term" value="F:NAD binding"/>
    <property type="evidence" value="ECO:0007669"/>
    <property type="project" value="TreeGrafter"/>
</dbReference>
<evidence type="ECO:0000256" key="6">
    <source>
        <dbReference type="ARBA" id="ARBA00023002"/>
    </source>
</evidence>
<evidence type="ECO:0000256" key="2">
    <source>
        <dbReference type="ARBA" id="ARBA00011245"/>
    </source>
</evidence>
<dbReference type="EC" id="1.3.1.44" evidence="3"/>
<dbReference type="InterPro" id="IPR024906">
    <property type="entry name" value="Eno_Rdtase_FAD-bd_dom"/>
</dbReference>
<comment type="subunit">
    <text evidence="2">Monomer.</text>
</comment>
<dbReference type="Proteomes" id="UP000051820">
    <property type="component" value="Unassembled WGS sequence"/>
</dbReference>
<dbReference type="PATRIC" id="fig|1423807.3.peg.2050"/>
<dbReference type="InterPro" id="IPR050048">
    <property type="entry name" value="FabV-like_NADH_b"/>
</dbReference>
<dbReference type="Pfam" id="PF12242">
    <property type="entry name" value="Eno-Rase_NADH_b"/>
    <property type="match status" value="1"/>
</dbReference>
<keyword evidence="9" id="KW-0275">Fatty acid biosynthesis</keyword>
<evidence type="ECO:0000256" key="9">
    <source>
        <dbReference type="ARBA" id="ARBA00023160"/>
    </source>
</evidence>
<dbReference type="EMBL" id="AZGF01000005">
    <property type="protein sequence ID" value="KRM12820.1"/>
    <property type="molecule type" value="Genomic_DNA"/>
</dbReference>
<dbReference type="Pfam" id="PF07055">
    <property type="entry name" value="Eno-Rase_FAD_bd"/>
    <property type="match status" value="1"/>
</dbReference>
<keyword evidence="8" id="KW-0443">Lipid metabolism</keyword>
<dbReference type="GO" id="GO:0004318">
    <property type="term" value="F:enoyl-[acyl-carrier-protein] reductase (NADH) activity"/>
    <property type="evidence" value="ECO:0007669"/>
    <property type="project" value="TreeGrafter"/>
</dbReference>
<keyword evidence="15" id="KW-1185">Reference proteome</keyword>
<keyword evidence="5" id="KW-0276">Fatty acid metabolism</keyword>
<comment type="pathway">
    <text evidence="1">Lipid metabolism.</text>
</comment>
<keyword evidence="7" id="KW-0520">NAD</keyword>
<evidence type="ECO:0000259" key="12">
    <source>
        <dbReference type="Pfam" id="PF12241"/>
    </source>
</evidence>
<keyword evidence="6" id="KW-0560">Oxidoreductase</keyword>
<evidence type="ECO:0000256" key="5">
    <source>
        <dbReference type="ARBA" id="ARBA00022832"/>
    </source>
</evidence>
<dbReference type="GO" id="GO:0006633">
    <property type="term" value="P:fatty acid biosynthetic process"/>
    <property type="evidence" value="ECO:0007669"/>
    <property type="project" value="UniProtKB-KW"/>
</dbReference>
<accession>A0A0R1WAF1</accession>
<feature type="domain" description="Enoyl reductase FAD binding" evidence="11">
    <location>
        <begin position="331"/>
        <end position="392"/>
    </location>
</feature>
<dbReference type="PANTHER" id="PTHR37480:SF1">
    <property type="entry name" value="ENOYL-[ACYL-CARRIER-PROTEIN] REDUCTASE [NADH]"/>
    <property type="match status" value="1"/>
</dbReference>
<evidence type="ECO:0000256" key="4">
    <source>
        <dbReference type="ARBA" id="ARBA00022516"/>
    </source>
</evidence>
<dbReference type="NCBIfam" id="NF010177">
    <property type="entry name" value="PRK13656.1"/>
    <property type="match status" value="1"/>
</dbReference>
<dbReference type="eggNOG" id="COG3007">
    <property type="taxonomic scope" value="Bacteria"/>
</dbReference>
<feature type="domain" description="Trans-2-enoyl-CoA reductase-like NAD(P)H binding" evidence="13">
    <location>
        <begin position="9"/>
        <end position="84"/>
    </location>
</feature>
<evidence type="ECO:0000259" key="13">
    <source>
        <dbReference type="Pfam" id="PF12242"/>
    </source>
</evidence>
<evidence type="ECO:0000256" key="7">
    <source>
        <dbReference type="ARBA" id="ARBA00023027"/>
    </source>
</evidence>
<evidence type="ECO:0000256" key="1">
    <source>
        <dbReference type="ARBA" id="ARBA00005189"/>
    </source>
</evidence>
<dbReference type="Pfam" id="PF12241">
    <property type="entry name" value="Enoyl_reductase"/>
    <property type="match status" value="1"/>
</dbReference>
<keyword evidence="4" id="KW-0444">Lipid biosynthesis</keyword>
<comment type="catalytic activity">
    <reaction evidence="10">
        <text>a 2,3-saturated acyl-CoA + NAD(+) = a (2E)-enoyl-CoA + NADH + H(+)</text>
        <dbReference type="Rhea" id="RHEA:18177"/>
        <dbReference type="ChEBI" id="CHEBI:15378"/>
        <dbReference type="ChEBI" id="CHEBI:57540"/>
        <dbReference type="ChEBI" id="CHEBI:57945"/>
        <dbReference type="ChEBI" id="CHEBI:58856"/>
        <dbReference type="ChEBI" id="CHEBI:65111"/>
        <dbReference type="EC" id="1.3.1.44"/>
    </reaction>
</comment>
<proteinExistence type="predicted"/>
<name>A0A0R1WAF1_9LACO</name>
<evidence type="ECO:0000256" key="10">
    <source>
        <dbReference type="ARBA" id="ARBA00048302"/>
    </source>
</evidence>
<dbReference type="GO" id="GO:0050343">
    <property type="term" value="F:trans-2-enoyl-CoA reductase (NADH) activity"/>
    <property type="evidence" value="ECO:0007669"/>
    <property type="project" value="UniProtKB-EC"/>
</dbReference>
<reference evidence="14 15" key="1">
    <citation type="journal article" date="2015" name="Genome Announc.">
        <title>Expanding the biotechnology potential of lactobacilli through comparative genomics of 213 strains and associated genera.</title>
        <authorList>
            <person name="Sun Z."/>
            <person name="Harris H.M."/>
            <person name="McCann A."/>
            <person name="Guo C."/>
            <person name="Argimon S."/>
            <person name="Zhang W."/>
            <person name="Yang X."/>
            <person name="Jeffery I.B."/>
            <person name="Cooney J.C."/>
            <person name="Kagawa T.F."/>
            <person name="Liu W."/>
            <person name="Song Y."/>
            <person name="Salvetti E."/>
            <person name="Wrobel A."/>
            <person name="Rasinkangas P."/>
            <person name="Parkhill J."/>
            <person name="Rea M.C."/>
            <person name="O'Sullivan O."/>
            <person name="Ritari J."/>
            <person name="Douillard F.P."/>
            <person name="Paul Ross R."/>
            <person name="Yang R."/>
            <person name="Briner A.E."/>
            <person name="Felis G.E."/>
            <person name="de Vos W.M."/>
            <person name="Barrangou R."/>
            <person name="Klaenhammer T.R."/>
            <person name="Caufield P.W."/>
            <person name="Cui Y."/>
            <person name="Zhang H."/>
            <person name="O'Toole P.W."/>
        </authorList>
    </citation>
    <scope>NUCLEOTIDE SEQUENCE [LARGE SCALE GENOMIC DNA]</scope>
    <source>
        <strain evidence="14 15">DSM 5007</strain>
    </source>
</reference>
<sequence>MMSDKMVKISEKLKGNVARSVNPYGCRQEVINQINYVKGKGHYDGAKKALIIGGSSSYGLASRITQAFGSGADTISVAFERPVKDETMLGTAGWWNNIYFKQEAEKAGLLAKNFNGDAFTEDMKKQVIDYIKGEFGGQIDLLVYSVAAPKRSNPNNPDEVWRSQLKPIGKEVTGYNINLQENSLFEQTIEGATQEEVDATVHVMGGEDWEIWVQELKDAGVLAEGFKTILYSYIGSPVTYDFYHEGTLGKAKDAAEESSHKIQKMIDDIDGKSLISVSKAVTTKASVVIPIFPVYCIALYKVMQEKGTHETPIMHKDRLFRDMVYGNKPEFDERGRLRPDAWEQDEDTQKKTVALMKQITPENFNTDLTAYSTFRKEFMQINGFEVDGVNNDSVDYDEITKLRP</sequence>
<dbReference type="Gene3D" id="3.40.50.720">
    <property type="entry name" value="NAD(P)-binding Rossmann-like Domain"/>
    <property type="match status" value="1"/>
</dbReference>
<dbReference type="STRING" id="1423807.FD16_GL001998"/>
<dbReference type="PANTHER" id="PTHR37480">
    <property type="entry name" value="ENOYL-[ACYL-CARRIER-PROTEIN] REDUCTASE [NADH]"/>
    <property type="match status" value="1"/>
</dbReference>
<evidence type="ECO:0000256" key="8">
    <source>
        <dbReference type="ARBA" id="ARBA00023098"/>
    </source>
</evidence>
<dbReference type="InterPro" id="IPR024910">
    <property type="entry name" value="Enoyl-CoA_Rdtase_cat_dom"/>
</dbReference>
<evidence type="ECO:0000256" key="3">
    <source>
        <dbReference type="ARBA" id="ARBA00011983"/>
    </source>
</evidence>
<feature type="domain" description="Trans-2-enoyl-CoA reductase catalytic" evidence="12">
    <location>
        <begin position="89"/>
        <end position="325"/>
    </location>
</feature>
<dbReference type="NCBIfam" id="NF043048">
    <property type="entry name" value="EnoyACPredFabV"/>
    <property type="match status" value="1"/>
</dbReference>
<comment type="caution">
    <text evidence="14">The sequence shown here is derived from an EMBL/GenBank/DDBJ whole genome shotgun (WGS) entry which is preliminary data.</text>
</comment>
<evidence type="ECO:0000313" key="15">
    <source>
        <dbReference type="Proteomes" id="UP000051820"/>
    </source>
</evidence>
<evidence type="ECO:0000259" key="11">
    <source>
        <dbReference type="Pfam" id="PF07055"/>
    </source>
</evidence>
<protein>
    <recommendedName>
        <fullName evidence="3">trans-2-enoyl-CoA reductase (NAD(+))</fullName>
        <ecNumber evidence="3">1.3.1.44</ecNumber>
    </recommendedName>
</protein>
<dbReference type="InterPro" id="IPR010758">
    <property type="entry name" value="Trans-2-enoyl-CoA_reductase"/>
</dbReference>
<evidence type="ECO:0000313" key="14">
    <source>
        <dbReference type="EMBL" id="KRM12820.1"/>
    </source>
</evidence>